<dbReference type="InterPro" id="IPR005225">
    <property type="entry name" value="Small_GTP-bd"/>
</dbReference>
<evidence type="ECO:0000259" key="5">
    <source>
        <dbReference type="PROSITE" id="PS51722"/>
    </source>
</evidence>
<dbReference type="SUPFAM" id="SSF54211">
    <property type="entry name" value="Ribosomal protein S5 domain 2-like"/>
    <property type="match status" value="1"/>
</dbReference>
<dbReference type="InterPro" id="IPR000640">
    <property type="entry name" value="EFG_V-like"/>
</dbReference>
<dbReference type="CDD" id="cd04170">
    <property type="entry name" value="EF-G_bact"/>
    <property type="match status" value="1"/>
</dbReference>
<dbReference type="Pfam" id="PF00009">
    <property type="entry name" value="GTP_EFTU"/>
    <property type="match status" value="1"/>
</dbReference>
<dbReference type="NCBIfam" id="NF009379">
    <property type="entry name" value="PRK12740.1-3"/>
    <property type="match status" value="1"/>
</dbReference>
<dbReference type="Gene3D" id="3.30.70.870">
    <property type="entry name" value="Elongation Factor G (Translational Gtpase), domain 3"/>
    <property type="match status" value="1"/>
</dbReference>
<proteinExistence type="inferred from homology"/>
<dbReference type="Gene3D" id="2.40.30.10">
    <property type="entry name" value="Translation factors"/>
    <property type="match status" value="1"/>
</dbReference>
<organism evidence="6 7">
    <name type="scientific">Acetomicrobium flavidum</name>
    <dbReference type="NCBI Taxonomy" id="49896"/>
    <lineage>
        <taxon>Bacteria</taxon>
        <taxon>Thermotogati</taxon>
        <taxon>Synergistota</taxon>
        <taxon>Synergistia</taxon>
        <taxon>Synergistales</taxon>
        <taxon>Acetomicrobiaceae</taxon>
        <taxon>Acetomicrobium</taxon>
    </lineage>
</organism>
<dbReference type="CDD" id="cd03713">
    <property type="entry name" value="EFG_mtEFG_C"/>
    <property type="match status" value="1"/>
</dbReference>
<dbReference type="InterPro" id="IPR041095">
    <property type="entry name" value="EFG_II"/>
</dbReference>
<keyword evidence="2" id="KW-0547">Nucleotide-binding</keyword>
<dbReference type="SUPFAM" id="SSF54980">
    <property type="entry name" value="EF-G C-terminal domain-like"/>
    <property type="match status" value="2"/>
</dbReference>
<dbReference type="Proteomes" id="UP000185093">
    <property type="component" value="Unassembled WGS sequence"/>
</dbReference>
<dbReference type="InterPro" id="IPR027417">
    <property type="entry name" value="P-loop_NTPase"/>
</dbReference>
<dbReference type="GO" id="GO:0003746">
    <property type="term" value="F:translation elongation factor activity"/>
    <property type="evidence" value="ECO:0007669"/>
    <property type="project" value="UniProtKB-KW"/>
</dbReference>
<dbReference type="InterPro" id="IPR020568">
    <property type="entry name" value="Ribosomal_Su5_D2-typ_SF"/>
</dbReference>
<dbReference type="PANTHER" id="PTHR43261:SF6">
    <property type="entry name" value="ELONGATION FACTOR G-LIKE PROTEIN"/>
    <property type="match status" value="1"/>
</dbReference>
<dbReference type="Pfam" id="PF22042">
    <property type="entry name" value="EF-G_D2"/>
    <property type="match status" value="1"/>
</dbReference>
<sequence length="698" mass="77230">MGTRKPEDTRTIAVAAHGGAGKTSLVEAMLYDAGAIGRLGKIEEGNTVSDFDLEEQKRQISINTSVITFDYKGKNLFVLDTPGYADFVGELRSGMRVADSVVILVSGVDGVEVQTEKAYDFASDFSIPVIFFINKLDRDNADYDKTLKEIQQVLTDKALPLFLPIGQESNFKGVVNVLSGKAYVYKGGGSKEFEESTPPADLEDKLAAAKEALIERIVEVDDDLMMRYLDGEELKEEELTAALKKAVFQRVVMPVLPGSAIANVGVFQLLDVISDILPSPVDMFPRKAINAEGKEIEVKPDPDEKFSSLCFKVMVDPYVGKLSFIRVFSGKLASDQSVYIVNKKVEERISSLRFMKGKEGKDVKEVIVGDIVAIPKLQNAAVGDTIAVKGVDFLFPPIQFPNPVYSLAVVPKSRADEDKLSNAIHRMLEEDPTLRYEKNIETGDHLLSGMGDLHLDIVLSRIKERYGVELETRLPRVPYRETIRKPSKAQGKYKKQTGGRGQYGDVWLELQPLERGSGLQFEDRIVGGVVPKQYIPAVEKGLREAAQKGVLAGYPAIDFKAILYDGSYHEVDSSEMAFKIAASMAFKKCFVEASPVLLEPIMNVEVVVPEEYLGDVMGDLNSRRGRIMGIESRGRFQVVKAQVPLAEMFRYAIVLRSMTSGRGNFSMEFSHYEEVPQDLAKKIIAQAQVESEEEAASK</sequence>
<dbReference type="CDD" id="cd04088">
    <property type="entry name" value="EFG_mtEFG_II"/>
    <property type="match status" value="1"/>
</dbReference>
<dbReference type="InterPro" id="IPR000795">
    <property type="entry name" value="T_Tr_GTP-bd_dom"/>
</dbReference>
<evidence type="ECO:0000256" key="2">
    <source>
        <dbReference type="ARBA" id="ARBA00022741"/>
    </source>
</evidence>
<dbReference type="InterPro" id="IPR047872">
    <property type="entry name" value="EFG_IV"/>
</dbReference>
<keyword evidence="6" id="KW-0648">Protein biosynthesis</keyword>
<dbReference type="InterPro" id="IPR004540">
    <property type="entry name" value="Transl_elong_EFG/EF2"/>
</dbReference>
<keyword evidence="7" id="KW-1185">Reference proteome</keyword>
<dbReference type="InterPro" id="IPR035647">
    <property type="entry name" value="EFG_III/V"/>
</dbReference>
<dbReference type="PANTHER" id="PTHR43261">
    <property type="entry name" value="TRANSLATION ELONGATION FACTOR G-RELATED"/>
    <property type="match status" value="1"/>
</dbReference>
<dbReference type="Gene3D" id="3.40.50.300">
    <property type="entry name" value="P-loop containing nucleotide triphosphate hydrolases"/>
    <property type="match status" value="1"/>
</dbReference>
<dbReference type="Gene3D" id="3.30.70.240">
    <property type="match status" value="1"/>
</dbReference>
<dbReference type="Pfam" id="PF14492">
    <property type="entry name" value="EFG_III"/>
    <property type="match status" value="1"/>
</dbReference>
<reference evidence="6 7" key="1">
    <citation type="submission" date="2016-11" db="EMBL/GenBank/DDBJ databases">
        <authorList>
            <person name="Varghese N."/>
            <person name="Submissions S."/>
        </authorList>
    </citation>
    <scope>NUCLEOTIDE SEQUENCE [LARGE SCALE GENOMIC DNA]</scope>
    <source>
        <strain evidence="6 7">DSM 20664</strain>
    </source>
</reference>
<dbReference type="Gene3D" id="3.30.230.10">
    <property type="match status" value="1"/>
</dbReference>
<evidence type="ECO:0000256" key="3">
    <source>
        <dbReference type="ARBA" id="ARBA00023134"/>
    </source>
</evidence>
<dbReference type="InterPro" id="IPR005517">
    <property type="entry name" value="Transl_elong_EFG/EF2_IV"/>
</dbReference>
<dbReference type="Pfam" id="PF00679">
    <property type="entry name" value="EFG_C"/>
    <property type="match status" value="1"/>
</dbReference>
<keyword evidence="6" id="KW-0251">Elongation factor</keyword>
<accession>A0ABY1JER6</accession>
<dbReference type="InterPro" id="IPR009022">
    <property type="entry name" value="EFG_III"/>
</dbReference>
<evidence type="ECO:0000313" key="7">
    <source>
        <dbReference type="Proteomes" id="UP000185093"/>
    </source>
</evidence>
<evidence type="ECO:0000256" key="4">
    <source>
        <dbReference type="NCBIfam" id="TIGR00484"/>
    </source>
</evidence>
<name>A0ABY1JER6_9BACT</name>
<dbReference type="InterPro" id="IPR009000">
    <property type="entry name" value="Transl_B-barrel_sf"/>
</dbReference>
<dbReference type="NCBIfam" id="TIGR00231">
    <property type="entry name" value="small_GTP"/>
    <property type="match status" value="1"/>
</dbReference>
<dbReference type="Pfam" id="PF03764">
    <property type="entry name" value="EFG_IV"/>
    <property type="match status" value="1"/>
</dbReference>
<evidence type="ECO:0000313" key="6">
    <source>
        <dbReference type="EMBL" id="SIN74482.1"/>
    </source>
</evidence>
<protein>
    <recommendedName>
        <fullName evidence="4">Elongation factor G</fullName>
    </recommendedName>
</protein>
<dbReference type="RefSeq" id="WP_014807327.1">
    <property type="nucleotide sequence ID" value="NZ_DAONBL010000008.1"/>
</dbReference>
<evidence type="ECO:0000256" key="1">
    <source>
        <dbReference type="ARBA" id="ARBA00005870"/>
    </source>
</evidence>
<dbReference type="InterPro" id="IPR053905">
    <property type="entry name" value="EF-G-like_DII"/>
</dbReference>
<comment type="similarity">
    <text evidence="1">Belongs to the TRAFAC class translation factor GTPase superfamily. Classic translation factor GTPase family. EF-G/EF-2 subfamily.</text>
</comment>
<dbReference type="SMART" id="SM00838">
    <property type="entry name" value="EFG_C"/>
    <property type="match status" value="1"/>
</dbReference>
<dbReference type="InterPro" id="IPR014721">
    <property type="entry name" value="Ribsml_uS5_D2-typ_fold_subgr"/>
</dbReference>
<comment type="caution">
    <text evidence="6">The sequence shown here is derived from an EMBL/GenBank/DDBJ whole genome shotgun (WGS) entry which is preliminary data.</text>
</comment>
<dbReference type="SUPFAM" id="SSF52540">
    <property type="entry name" value="P-loop containing nucleoside triphosphate hydrolases"/>
    <property type="match status" value="1"/>
</dbReference>
<dbReference type="EMBL" id="FSQZ01000001">
    <property type="protein sequence ID" value="SIN74482.1"/>
    <property type="molecule type" value="Genomic_DNA"/>
</dbReference>
<dbReference type="NCBIfam" id="NF009891">
    <property type="entry name" value="PRK13351.1-1"/>
    <property type="match status" value="1"/>
</dbReference>
<dbReference type="CDD" id="cd16262">
    <property type="entry name" value="EFG_III"/>
    <property type="match status" value="1"/>
</dbReference>
<dbReference type="NCBIfam" id="NF009381">
    <property type="entry name" value="PRK12740.1-5"/>
    <property type="match status" value="1"/>
</dbReference>
<dbReference type="PROSITE" id="PS51722">
    <property type="entry name" value="G_TR_2"/>
    <property type="match status" value="1"/>
</dbReference>
<keyword evidence="3" id="KW-0342">GTP-binding</keyword>
<feature type="domain" description="Tr-type G" evidence="5">
    <location>
        <begin position="7"/>
        <end position="281"/>
    </location>
</feature>
<dbReference type="SMART" id="SM00889">
    <property type="entry name" value="EFG_IV"/>
    <property type="match status" value="1"/>
</dbReference>
<gene>
    <name evidence="6" type="ORF">SAMN05444368_1661</name>
</gene>
<dbReference type="PRINTS" id="PR00315">
    <property type="entry name" value="ELONGATNFCT"/>
</dbReference>
<dbReference type="InterPro" id="IPR035649">
    <property type="entry name" value="EFG_V"/>
</dbReference>
<dbReference type="SUPFAM" id="SSF50447">
    <property type="entry name" value="Translation proteins"/>
    <property type="match status" value="1"/>
</dbReference>
<dbReference type="NCBIfam" id="TIGR00484">
    <property type="entry name" value="EF-G"/>
    <property type="match status" value="1"/>
</dbReference>
<dbReference type="CDD" id="cd01434">
    <property type="entry name" value="EFG_mtEFG1_IV"/>
    <property type="match status" value="1"/>
</dbReference>